<evidence type="ECO:0000256" key="1">
    <source>
        <dbReference type="SAM" id="Phobius"/>
    </source>
</evidence>
<reference evidence="4" key="3">
    <citation type="submission" date="2017-10" db="EMBL/GenBank/DDBJ databases">
        <authorList>
            <person name="Frank J."/>
        </authorList>
    </citation>
    <scope>NUCLEOTIDE SEQUENCE [LARGE SCALE GENOMIC DNA]</scope>
</reference>
<name>Q1PWU7_KUEST</name>
<accession>Q1PWU7</accession>
<gene>
    <name evidence="3" type="ORF">KSMBR1_2591</name>
    <name evidence="2" type="ORF">kustc0960</name>
</gene>
<keyword evidence="1" id="KW-0812">Transmembrane</keyword>
<protein>
    <submittedName>
        <fullName evidence="2">Uncharacterized protein</fullName>
    </submittedName>
</protein>
<dbReference type="EMBL" id="LT934425">
    <property type="protein sequence ID" value="SOH05078.1"/>
    <property type="molecule type" value="Genomic_DNA"/>
</dbReference>
<reference evidence="3" key="4">
    <citation type="submission" date="2017-10" db="EMBL/GenBank/DDBJ databases">
        <authorList>
            <person name="Banno H."/>
            <person name="Chua N.-H."/>
        </authorList>
    </citation>
    <scope>NUCLEOTIDE SEQUENCE [LARGE SCALE GENOMIC DNA]</scope>
    <source>
        <strain evidence="3">Kuenenia_mbr1_ru-nijmegen</strain>
    </source>
</reference>
<keyword evidence="4" id="KW-1185">Reference proteome</keyword>
<dbReference type="SUPFAM" id="SSF75169">
    <property type="entry name" value="DsrEFH-like"/>
    <property type="match status" value="1"/>
</dbReference>
<evidence type="ECO:0000313" key="4">
    <source>
        <dbReference type="Proteomes" id="UP000221734"/>
    </source>
</evidence>
<reference evidence="2" key="1">
    <citation type="journal article" date="2006" name="Nature">
        <title>Deciphering the evolution and metabolism of an anammox bacterium from a community genome.</title>
        <authorList>
            <person name="Strous M."/>
            <person name="Pelletier E."/>
            <person name="Mangenot S."/>
            <person name="Rattei T."/>
            <person name="Lehner A."/>
            <person name="Taylor M.W."/>
            <person name="Horn M."/>
            <person name="Daims H."/>
            <person name="Bartol-Mavel D."/>
            <person name="Wincker P."/>
            <person name="Barbe V."/>
            <person name="Fonknechten N."/>
            <person name="Vallenet D."/>
            <person name="Segurens B."/>
            <person name="Schenowitz-Truong C."/>
            <person name="Medigue C."/>
            <person name="Collingro A."/>
            <person name="Snel B."/>
            <person name="Dutilh B.E."/>
            <person name="OpDenCamp H.J.M."/>
            <person name="vanDerDrift C."/>
            <person name="Cirpus I."/>
            <person name="vanDePas-Schoonen K.T."/>
            <person name="Harhangi H.R."/>
            <person name="vanNiftrik L."/>
            <person name="Schmid M."/>
            <person name="Keltjens J."/>
            <person name="vanDeVossenberg J."/>
            <person name="Kartal B."/>
            <person name="Meier H."/>
            <person name="Frishman D."/>
            <person name="Huynen M.A."/>
            <person name="Mewes H."/>
            <person name="Weissenbach J."/>
            <person name="Jetten M.S.M."/>
            <person name="Wagner M."/>
            <person name="LePaslier D."/>
        </authorList>
    </citation>
    <scope>NUCLEOTIDE SEQUENCE</scope>
</reference>
<reference evidence="2" key="2">
    <citation type="submission" date="2006-01" db="EMBL/GenBank/DDBJ databases">
        <authorList>
            <person name="Genoscope"/>
        </authorList>
    </citation>
    <scope>NUCLEOTIDE SEQUENCE</scope>
</reference>
<feature type="transmembrane region" description="Helical" evidence="1">
    <location>
        <begin position="6"/>
        <end position="23"/>
    </location>
</feature>
<dbReference type="Pfam" id="PF02635">
    <property type="entry name" value="DsrE"/>
    <property type="match status" value="1"/>
</dbReference>
<sequence>MKRTLFIILLFTIAIIFVGYYALKANIQNKKFAIILQAGKETHEGMVRATHALLYATELKGKGYEVVLIFDGAGTVWAEEVSNPDSQSKLLPMYNAIKKAGIHEIVCDFCAHAFGVKEELQTRQCPLLSEYNGHPSIEKLAGKGYQLIVL</sequence>
<evidence type="ECO:0000313" key="3">
    <source>
        <dbReference type="EMBL" id="SOH05078.1"/>
    </source>
</evidence>
<dbReference type="OrthoDB" id="9807925at2"/>
<proteinExistence type="predicted"/>
<dbReference type="Gene3D" id="3.40.1260.10">
    <property type="entry name" value="DsrEFH-like"/>
    <property type="match status" value="1"/>
</dbReference>
<dbReference type="KEGG" id="kst:KSMBR1_2591"/>
<evidence type="ECO:0000313" key="2">
    <source>
        <dbReference type="EMBL" id="CAJ71705.1"/>
    </source>
</evidence>
<dbReference type="AlphaFoldDB" id="Q1PWU7"/>
<organism evidence="2">
    <name type="scientific">Kuenenia stuttgartiensis</name>
    <dbReference type="NCBI Taxonomy" id="174633"/>
    <lineage>
        <taxon>Bacteria</taxon>
        <taxon>Pseudomonadati</taxon>
        <taxon>Planctomycetota</taxon>
        <taxon>Candidatus Brocadiia</taxon>
        <taxon>Candidatus Brocadiales</taxon>
        <taxon>Candidatus Brocadiaceae</taxon>
        <taxon>Candidatus Kuenenia</taxon>
    </lineage>
</organism>
<keyword evidence="1" id="KW-0472">Membrane</keyword>
<dbReference type="EMBL" id="CT573073">
    <property type="protein sequence ID" value="CAJ71705.1"/>
    <property type="molecule type" value="Genomic_DNA"/>
</dbReference>
<dbReference type="InterPro" id="IPR003787">
    <property type="entry name" value="Sulphur_relay_DsrE/F-like"/>
</dbReference>
<dbReference type="InterPro" id="IPR027396">
    <property type="entry name" value="DsrEFH-like"/>
</dbReference>
<dbReference type="RefSeq" id="WP_099325717.1">
    <property type="nucleotide sequence ID" value="NZ_LT934425.1"/>
</dbReference>
<keyword evidence="1" id="KW-1133">Transmembrane helix</keyword>
<dbReference type="Proteomes" id="UP000221734">
    <property type="component" value="Chromosome Kuenenia_stuttgartiensis_MBR1"/>
</dbReference>